<evidence type="ECO:0000259" key="1">
    <source>
        <dbReference type="Pfam" id="PF03358"/>
    </source>
</evidence>
<dbReference type="EMBL" id="CP060007">
    <property type="protein sequence ID" value="QNA46557.1"/>
    <property type="molecule type" value="Genomic_DNA"/>
</dbReference>
<keyword evidence="3" id="KW-1185">Reference proteome</keyword>
<dbReference type="InterPro" id="IPR050712">
    <property type="entry name" value="NAD(P)H-dep_reductase"/>
</dbReference>
<gene>
    <name evidence="2" type="ORF">H4075_10415</name>
</gene>
<organism evidence="2 3">
    <name type="scientific">Lacibacter sediminis</name>
    <dbReference type="NCBI Taxonomy" id="2760713"/>
    <lineage>
        <taxon>Bacteria</taxon>
        <taxon>Pseudomonadati</taxon>
        <taxon>Bacteroidota</taxon>
        <taxon>Chitinophagia</taxon>
        <taxon>Chitinophagales</taxon>
        <taxon>Chitinophagaceae</taxon>
        <taxon>Lacibacter</taxon>
    </lineage>
</organism>
<proteinExistence type="predicted"/>
<dbReference type="AlphaFoldDB" id="A0A7G5XM54"/>
<evidence type="ECO:0000313" key="2">
    <source>
        <dbReference type="EMBL" id="QNA46557.1"/>
    </source>
</evidence>
<dbReference type="InterPro" id="IPR029039">
    <property type="entry name" value="Flavoprotein-like_sf"/>
</dbReference>
<dbReference type="KEGG" id="lacs:H4075_10415"/>
<accession>A0A7G5XM54</accession>
<dbReference type="RefSeq" id="WP_182806449.1">
    <property type="nucleotide sequence ID" value="NZ_CP060007.1"/>
</dbReference>
<dbReference type="Gene3D" id="3.40.50.360">
    <property type="match status" value="1"/>
</dbReference>
<dbReference type="GO" id="GO:0016491">
    <property type="term" value="F:oxidoreductase activity"/>
    <property type="evidence" value="ECO:0007669"/>
    <property type="project" value="InterPro"/>
</dbReference>
<dbReference type="GO" id="GO:0005829">
    <property type="term" value="C:cytosol"/>
    <property type="evidence" value="ECO:0007669"/>
    <property type="project" value="TreeGrafter"/>
</dbReference>
<protein>
    <submittedName>
        <fullName evidence="2">NAD(P)H-dependent oxidoreductase</fullName>
    </submittedName>
</protein>
<dbReference type="SUPFAM" id="SSF52218">
    <property type="entry name" value="Flavoproteins"/>
    <property type="match status" value="1"/>
</dbReference>
<dbReference type="Pfam" id="PF03358">
    <property type="entry name" value="FMN_red"/>
    <property type="match status" value="1"/>
</dbReference>
<dbReference type="Proteomes" id="UP000515344">
    <property type="component" value="Chromosome"/>
</dbReference>
<dbReference type="PANTHER" id="PTHR30543:SF21">
    <property type="entry name" value="NAD(P)H-DEPENDENT FMN REDUCTASE LOT6"/>
    <property type="match status" value="1"/>
</dbReference>
<dbReference type="InterPro" id="IPR005025">
    <property type="entry name" value="FMN_Rdtase-like_dom"/>
</dbReference>
<dbReference type="GO" id="GO:0010181">
    <property type="term" value="F:FMN binding"/>
    <property type="evidence" value="ECO:0007669"/>
    <property type="project" value="TreeGrafter"/>
</dbReference>
<sequence>MKRILAICASNKPNSINRLLLSAACLKLTGAEVQTMLLSDVSIPFYNELIEENEGVPGEVLRIHQTFTEADGFVLACPEHNGLPPAVFKNLYDWLSRINQRVFADKPVMLLSTSPGENGGASNLSLIRELLPRWGGIPAGFFALGKFYSNFHSSEKRITNPLLNLMLDQEIAVFESAIHHPQFA</sequence>
<feature type="domain" description="NADPH-dependent FMN reductase-like" evidence="1">
    <location>
        <begin position="3"/>
        <end position="137"/>
    </location>
</feature>
<dbReference type="PANTHER" id="PTHR30543">
    <property type="entry name" value="CHROMATE REDUCTASE"/>
    <property type="match status" value="1"/>
</dbReference>
<evidence type="ECO:0000313" key="3">
    <source>
        <dbReference type="Proteomes" id="UP000515344"/>
    </source>
</evidence>
<name>A0A7G5XM54_9BACT</name>
<reference evidence="3" key="1">
    <citation type="submission" date="2020-08" db="EMBL/GenBank/DDBJ databases">
        <title>Lacibacter sp. S13-6-6 genome sequencing.</title>
        <authorList>
            <person name="Jin L."/>
        </authorList>
    </citation>
    <scope>NUCLEOTIDE SEQUENCE [LARGE SCALE GENOMIC DNA]</scope>
    <source>
        <strain evidence="3">S13-6-6</strain>
    </source>
</reference>